<dbReference type="AlphaFoldDB" id="V6Q646"/>
<dbReference type="PROSITE" id="PS00444">
    <property type="entry name" value="POLYPRENYL_SYNTHASE_2"/>
    <property type="match status" value="1"/>
</dbReference>
<dbReference type="Proteomes" id="UP000018126">
    <property type="component" value="Unassembled WGS sequence"/>
</dbReference>
<evidence type="ECO:0000256" key="1">
    <source>
        <dbReference type="ARBA" id="ARBA00001946"/>
    </source>
</evidence>
<gene>
    <name evidence="13" type="ORF">T233_00691</name>
</gene>
<dbReference type="InterPro" id="IPR053378">
    <property type="entry name" value="Prenyl_diphosphate_synthase"/>
</dbReference>
<reference evidence="13 14" key="1">
    <citation type="journal article" date="2013" name="Genome Announc.">
        <title>High-Quality Draft Genome Sequence of Vagococcus lutrae Strain LBD1, Isolated from the Largemouth Bass Micropterus salmoides.</title>
        <authorList>
            <person name="Lebreton F."/>
            <person name="Valentino M.D."/>
            <person name="Duncan L.B."/>
            <person name="Zeng Q."/>
            <person name="Manson McGuire A."/>
            <person name="Earl A.M."/>
            <person name="Gilmore M.S."/>
        </authorList>
    </citation>
    <scope>NUCLEOTIDE SEQUENCE [LARGE SCALE GENOMIC DNA]</scope>
    <source>
        <strain evidence="13 14">LBD1</strain>
    </source>
</reference>
<dbReference type="Gene3D" id="1.10.600.10">
    <property type="entry name" value="Farnesyl Diphosphate Synthase"/>
    <property type="match status" value="1"/>
</dbReference>
<evidence type="ECO:0000256" key="2">
    <source>
        <dbReference type="ARBA" id="ARBA00006706"/>
    </source>
</evidence>
<dbReference type="CDD" id="cd00685">
    <property type="entry name" value="Trans_IPPS_HT"/>
    <property type="match status" value="1"/>
</dbReference>
<dbReference type="RefSeq" id="WP_023606023.1">
    <property type="nucleotide sequence ID" value="NZ_AYSH01000010.1"/>
</dbReference>
<evidence type="ECO:0000256" key="8">
    <source>
        <dbReference type="ARBA" id="ARBA00023229"/>
    </source>
</evidence>
<dbReference type="EMBL" id="AYSH01000010">
    <property type="protein sequence ID" value="EST90125.1"/>
    <property type="molecule type" value="Genomic_DNA"/>
</dbReference>
<dbReference type="SFLD" id="SFLDS00005">
    <property type="entry name" value="Isoprenoid_Synthase_Type_I"/>
    <property type="match status" value="1"/>
</dbReference>
<name>V6Q646_9ENTE</name>
<accession>V6Q646</accession>
<evidence type="ECO:0000313" key="14">
    <source>
        <dbReference type="Proteomes" id="UP000018126"/>
    </source>
</evidence>
<proteinExistence type="inferred from homology"/>
<dbReference type="GO" id="GO:0016114">
    <property type="term" value="P:terpenoid biosynthetic process"/>
    <property type="evidence" value="ECO:0007669"/>
    <property type="project" value="UniProtKB-ARBA"/>
</dbReference>
<dbReference type="InterPro" id="IPR008949">
    <property type="entry name" value="Isoprenoid_synthase_dom_sf"/>
</dbReference>
<comment type="catalytic activity">
    <reaction evidence="11">
        <text>isopentenyl diphosphate + (2E)-geranyl diphosphate = (2E,6E)-farnesyl diphosphate + diphosphate</text>
        <dbReference type="Rhea" id="RHEA:19361"/>
        <dbReference type="ChEBI" id="CHEBI:33019"/>
        <dbReference type="ChEBI" id="CHEBI:58057"/>
        <dbReference type="ChEBI" id="CHEBI:128769"/>
        <dbReference type="ChEBI" id="CHEBI:175763"/>
        <dbReference type="EC" id="2.5.1.10"/>
    </reaction>
</comment>
<evidence type="ECO:0000256" key="3">
    <source>
        <dbReference type="ARBA" id="ARBA00012439"/>
    </source>
</evidence>
<dbReference type="STRING" id="1408226.T233_00691"/>
<dbReference type="InterPro" id="IPR033749">
    <property type="entry name" value="Polyprenyl_synt_CS"/>
</dbReference>
<dbReference type="EC" id="2.5.1.10" evidence="3"/>
<keyword evidence="8" id="KW-0414">Isoprene biosynthesis</keyword>
<evidence type="ECO:0000256" key="4">
    <source>
        <dbReference type="ARBA" id="ARBA00015100"/>
    </source>
</evidence>
<keyword evidence="5 12" id="KW-0808">Transferase</keyword>
<evidence type="ECO:0000256" key="9">
    <source>
        <dbReference type="ARBA" id="ARBA00032380"/>
    </source>
</evidence>
<comment type="cofactor">
    <cofactor evidence="1">
        <name>Mg(2+)</name>
        <dbReference type="ChEBI" id="CHEBI:18420"/>
    </cofactor>
</comment>
<comment type="caution">
    <text evidence="13">The sequence shown here is derived from an EMBL/GenBank/DDBJ whole genome shotgun (WGS) entry which is preliminary data.</text>
</comment>
<dbReference type="FunFam" id="1.10.600.10:FF:000001">
    <property type="entry name" value="Geranylgeranyl diphosphate synthase"/>
    <property type="match status" value="1"/>
</dbReference>
<evidence type="ECO:0000313" key="13">
    <source>
        <dbReference type="EMBL" id="EST90125.1"/>
    </source>
</evidence>
<dbReference type="SFLD" id="SFLDG01017">
    <property type="entry name" value="Polyprenyl_Transferase_Like"/>
    <property type="match status" value="1"/>
</dbReference>
<evidence type="ECO:0000256" key="10">
    <source>
        <dbReference type="ARBA" id="ARBA00032873"/>
    </source>
</evidence>
<keyword evidence="7" id="KW-0460">Magnesium</keyword>
<evidence type="ECO:0000256" key="11">
    <source>
        <dbReference type="ARBA" id="ARBA00049399"/>
    </source>
</evidence>
<comment type="similarity">
    <text evidence="2 12">Belongs to the FPP/GGPP synthase family.</text>
</comment>
<dbReference type="GO" id="GO:0005737">
    <property type="term" value="C:cytoplasm"/>
    <property type="evidence" value="ECO:0007669"/>
    <property type="project" value="UniProtKB-ARBA"/>
</dbReference>
<keyword evidence="6" id="KW-0479">Metal-binding</keyword>
<protein>
    <recommendedName>
        <fullName evidence="4">Farnesyl diphosphate synthase</fullName>
        <ecNumber evidence="3">2.5.1.10</ecNumber>
    </recommendedName>
    <alternativeName>
        <fullName evidence="10">(2E,6E)-farnesyl diphosphate synthase</fullName>
    </alternativeName>
    <alternativeName>
        <fullName evidence="9">Geranyltranstransferase</fullName>
    </alternativeName>
</protein>
<dbReference type="InterPro" id="IPR000092">
    <property type="entry name" value="Polyprenyl_synt"/>
</dbReference>
<sequence length="302" mass="33157">MKTVNSTEFMTAYRNRVDETMSQHIQSVTSEPSLKEAMMYSVSAGGKRIRPLLLLATVAFFDEEITQAQVDVAAAIEMVHTYSLIHDDLPAMDDDDLRRGKPTNHKVYGEALAILAGDALLTEAFHLIGCSALPADLRVEAMTQLAWSSGANGMVAGQVADMEGEQQQLPLEQLSAVHQRKTGRLLALPLTLGAMLTQQPFETVSRFTEMGNQLGLAFQIRDDILDVVGSTDELGKQTGVDAEREKSTYTSLLGLDEAINVFERTISSVLNDLQRYRKMEGSISALEAIIQGLAEIPVERKR</sequence>
<dbReference type="Pfam" id="PF00348">
    <property type="entry name" value="polyprenyl_synt"/>
    <property type="match status" value="1"/>
</dbReference>
<keyword evidence="14" id="KW-1185">Reference proteome</keyword>
<dbReference type="PATRIC" id="fig|1408226.3.peg.664"/>
<dbReference type="GO" id="GO:0046872">
    <property type="term" value="F:metal ion binding"/>
    <property type="evidence" value="ECO:0007669"/>
    <property type="project" value="UniProtKB-KW"/>
</dbReference>
<dbReference type="GO" id="GO:0004337">
    <property type="term" value="F:(2E,6E)-farnesyl diphosphate synthase activity"/>
    <property type="evidence" value="ECO:0007669"/>
    <property type="project" value="UniProtKB-EC"/>
</dbReference>
<evidence type="ECO:0000256" key="5">
    <source>
        <dbReference type="ARBA" id="ARBA00022679"/>
    </source>
</evidence>
<dbReference type="PROSITE" id="PS00723">
    <property type="entry name" value="POLYPRENYL_SYNTHASE_1"/>
    <property type="match status" value="1"/>
</dbReference>
<organism evidence="13 14">
    <name type="scientific">Vagococcus lutrae LBD1</name>
    <dbReference type="NCBI Taxonomy" id="1408226"/>
    <lineage>
        <taxon>Bacteria</taxon>
        <taxon>Bacillati</taxon>
        <taxon>Bacillota</taxon>
        <taxon>Bacilli</taxon>
        <taxon>Lactobacillales</taxon>
        <taxon>Enterococcaceae</taxon>
        <taxon>Vagococcus</taxon>
    </lineage>
</organism>
<dbReference type="PANTHER" id="PTHR43281">
    <property type="entry name" value="FARNESYL DIPHOSPHATE SYNTHASE"/>
    <property type="match status" value="1"/>
</dbReference>
<evidence type="ECO:0000256" key="12">
    <source>
        <dbReference type="RuleBase" id="RU004466"/>
    </source>
</evidence>
<dbReference type="NCBIfam" id="NF045485">
    <property type="entry name" value="FPPsyn"/>
    <property type="match status" value="1"/>
</dbReference>
<dbReference type="PANTHER" id="PTHR43281:SF1">
    <property type="entry name" value="FARNESYL DIPHOSPHATE SYNTHASE"/>
    <property type="match status" value="1"/>
</dbReference>
<evidence type="ECO:0000256" key="7">
    <source>
        <dbReference type="ARBA" id="ARBA00022842"/>
    </source>
</evidence>
<evidence type="ECO:0000256" key="6">
    <source>
        <dbReference type="ARBA" id="ARBA00022723"/>
    </source>
</evidence>
<dbReference type="SUPFAM" id="SSF48576">
    <property type="entry name" value="Terpenoid synthases"/>
    <property type="match status" value="1"/>
</dbReference>
<dbReference type="eggNOG" id="COG0142">
    <property type="taxonomic scope" value="Bacteria"/>
</dbReference>